<feature type="non-terminal residue" evidence="2">
    <location>
        <position position="1"/>
    </location>
</feature>
<dbReference type="EMBL" id="JASSZA010000013">
    <property type="protein sequence ID" value="KAK2094816.1"/>
    <property type="molecule type" value="Genomic_DNA"/>
</dbReference>
<name>A0ABQ9UCV4_SAGOE</name>
<protein>
    <recommendedName>
        <fullName evidence="1">DNA-dependent protein kinase catalytic subunit CC1/2 domain-containing protein</fullName>
    </recommendedName>
</protein>
<proteinExistence type="predicted"/>
<dbReference type="InterPro" id="IPR046803">
    <property type="entry name" value="DNAPKcs_CC1-2"/>
</dbReference>
<comment type="caution">
    <text evidence="2">The sequence shown here is derived from an EMBL/GenBank/DDBJ whole genome shotgun (WGS) entry which is preliminary data.</text>
</comment>
<dbReference type="Pfam" id="PF20502">
    <property type="entry name" value="DNAPKcs_CC1-2"/>
    <property type="match status" value="1"/>
</dbReference>
<evidence type="ECO:0000313" key="3">
    <source>
        <dbReference type="Proteomes" id="UP001266305"/>
    </source>
</evidence>
<dbReference type="Proteomes" id="UP001266305">
    <property type="component" value="Unassembled WGS sequence"/>
</dbReference>
<keyword evidence="3" id="KW-1185">Reference proteome</keyword>
<sequence length="82" mass="9078">NRSPNLWLKDVLKEEGVSFLINIFEGGSYCQPSGILAQPTLLHLQGPFSLRATLCWLDLLLAALECYNTFIGERTVGALQVL</sequence>
<evidence type="ECO:0000259" key="1">
    <source>
        <dbReference type="Pfam" id="PF20502"/>
    </source>
</evidence>
<evidence type="ECO:0000313" key="2">
    <source>
        <dbReference type="EMBL" id="KAK2094816.1"/>
    </source>
</evidence>
<organism evidence="2 3">
    <name type="scientific">Saguinus oedipus</name>
    <name type="common">Cotton-top tamarin</name>
    <name type="synonym">Oedipomidas oedipus</name>
    <dbReference type="NCBI Taxonomy" id="9490"/>
    <lineage>
        <taxon>Eukaryota</taxon>
        <taxon>Metazoa</taxon>
        <taxon>Chordata</taxon>
        <taxon>Craniata</taxon>
        <taxon>Vertebrata</taxon>
        <taxon>Euteleostomi</taxon>
        <taxon>Mammalia</taxon>
        <taxon>Eutheria</taxon>
        <taxon>Euarchontoglires</taxon>
        <taxon>Primates</taxon>
        <taxon>Haplorrhini</taxon>
        <taxon>Platyrrhini</taxon>
        <taxon>Cebidae</taxon>
        <taxon>Callitrichinae</taxon>
        <taxon>Saguinus</taxon>
    </lineage>
</organism>
<reference evidence="2 3" key="1">
    <citation type="submission" date="2023-05" db="EMBL/GenBank/DDBJ databases">
        <title>B98-5 Cell Line De Novo Hybrid Assembly: An Optical Mapping Approach.</title>
        <authorList>
            <person name="Kananen K."/>
            <person name="Auerbach J.A."/>
            <person name="Kautto E."/>
            <person name="Blachly J.S."/>
        </authorList>
    </citation>
    <scope>NUCLEOTIDE SEQUENCE [LARGE SCALE GENOMIC DNA]</scope>
    <source>
        <strain evidence="2">B95-8</strain>
        <tissue evidence="2">Cell line</tissue>
    </source>
</reference>
<feature type="domain" description="DNA-dependent protein kinase catalytic subunit CC1/2" evidence="1">
    <location>
        <begin position="1"/>
        <end position="82"/>
    </location>
</feature>
<feature type="non-terminal residue" evidence="2">
    <location>
        <position position="82"/>
    </location>
</feature>
<gene>
    <name evidence="2" type="ORF">P7K49_026232</name>
</gene>
<accession>A0ABQ9UCV4</accession>